<dbReference type="GO" id="GO:0004222">
    <property type="term" value="F:metalloendopeptidase activity"/>
    <property type="evidence" value="ECO:0007669"/>
    <property type="project" value="UniProtKB-EC"/>
</dbReference>
<dbReference type="PANTHER" id="PTHR43660:SF1">
    <property type="entry name" value="DIPEPTIDYL CARBOXYPEPTIDASE"/>
    <property type="match status" value="1"/>
</dbReference>
<proteinExistence type="inferred from homology"/>
<evidence type="ECO:0000256" key="6">
    <source>
        <dbReference type="ARBA" id="ARBA00023049"/>
    </source>
</evidence>
<evidence type="ECO:0000313" key="11">
    <source>
        <dbReference type="EMBL" id="EPY23466.1"/>
    </source>
</evidence>
<dbReference type="Proteomes" id="UP000015354">
    <property type="component" value="Unassembled WGS sequence"/>
</dbReference>
<evidence type="ECO:0000256" key="4">
    <source>
        <dbReference type="ARBA" id="ARBA00022801"/>
    </source>
</evidence>
<keyword evidence="2 9" id="KW-0645">Protease</keyword>
<evidence type="ECO:0000259" key="10">
    <source>
        <dbReference type="Pfam" id="PF01432"/>
    </source>
</evidence>
<dbReference type="InterPro" id="IPR024079">
    <property type="entry name" value="MetalloPept_cat_dom_sf"/>
</dbReference>
<evidence type="ECO:0000256" key="9">
    <source>
        <dbReference type="RuleBase" id="RU003435"/>
    </source>
</evidence>
<dbReference type="PANTHER" id="PTHR43660">
    <property type="entry name" value="DIPEPTIDYL CARBOXYPEPTIDASE"/>
    <property type="match status" value="1"/>
</dbReference>
<keyword evidence="6 9" id="KW-0482">Metalloprotease</keyword>
<dbReference type="GO" id="GO:0046872">
    <property type="term" value="F:metal ion binding"/>
    <property type="evidence" value="ECO:0007669"/>
    <property type="project" value="UniProtKB-UniRule"/>
</dbReference>
<dbReference type="AlphaFoldDB" id="S9V910"/>
<comment type="similarity">
    <text evidence="1 9">Belongs to the peptidase M3 family.</text>
</comment>
<keyword evidence="3 9" id="KW-0479">Metal-binding</keyword>
<organism evidence="11 13">
    <name type="scientific">Strigomonas culicis</name>
    <dbReference type="NCBI Taxonomy" id="28005"/>
    <lineage>
        <taxon>Eukaryota</taxon>
        <taxon>Discoba</taxon>
        <taxon>Euglenozoa</taxon>
        <taxon>Kinetoplastea</taxon>
        <taxon>Metakinetoplastina</taxon>
        <taxon>Trypanosomatida</taxon>
        <taxon>Trypanosomatidae</taxon>
        <taxon>Strigomonadinae</taxon>
        <taxon>Strigomonas</taxon>
    </lineage>
</organism>
<dbReference type="Gene3D" id="3.40.390.10">
    <property type="entry name" value="Collagenase (Catalytic Domain)"/>
    <property type="match status" value="1"/>
</dbReference>
<keyword evidence="4 9" id="KW-0378">Hydrolase</keyword>
<name>S9V910_9TRYP</name>
<dbReference type="InterPro" id="IPR024077">
    <property type="entry name" value="Neurolysin/TOP_dom2"/>
</dbReference>
<dbReference type="EC" id="3.4.24.70" evidence="8"/>
<keyword evidence="5 9" id="KW-0862">Zinc</keyword>
<dbReference type="GO" id="GO:0006508">
    <property type="term" value="P:proteolysis"/>
    <property type="evidence" value="ECO:0007669"/>
    <property type="project" value="UniProtKB-KW"/>
</dbReference>
<evidence type="ECO:0000256" key="8">
    <source>
        <dbReference type="ARBA" id="ARBA00026100"/>
    </source>
</evidence>
<gene>
    <name evidence="12" type="ORF">STCU_06930</name>
    <name evidence="11" type="ORF">STCU_07702</name>
</gene>
<dbReference type="FunFam" id="3.40.390.10:FF:000009">
    <property type="entry name" value="Oligopeptidase A"/>
    <property type="match status" value="1"/>
</dbReference>
<dbReference type="EMBL" id="ATMH01007702">
    <property type="protein sequence ID" value="EPY23466.1"/>
    <property type="molecule type" value="Genomic_DNA"/>
</dbReference>
<comment type="catalytic activity">
    <reaction evidence="7">
        <text>Hydrolysis of oligopeptides, with broad specificity. Gly or Ala commonly occur as P1 or P1' residues, but more distant residues are also important, as is shown by the fact that Z-Gly-Pro-Gly-|-Gly-Pro-Ala is cleaved, but not Z-(Gly)(5).</text>
        <dbReference type="EC" id="3.4.24.70"/>
    </reaction>
</comment>
<dbReference type="Pfam" id="PF01432">
    <property type="entry name" value="Peptidase_M3"/>
    <property type="match status" value="1"/>
</dbReference>
<feature type="domain" description="Peptidase M3A/M3B catalytic" evidence="10">
    <location>
        <begin position="227"/>
        <end position="674"/>
    </location>
</feature>
<dbReference type="EMBL" id="ATMH01006930">
    <property type="protein sequence ID" value="EPY24936.1"/>
    <property type="molecule type" value="Genomic_DNA"/>
</dbReference>
<reference evidence="11" key="2">
    <citation type="submission" date="2013-03" db="EMBL/GenBank/DDBJ databases">
        <authorList>
            <person name="Motta M.C.M."/>
            <person name="Martins A.C.A."/>
            <person name="Preta C.M.C.C."/>
            <person name="Silva R."/>
            <person name="de Souza S.S."/>
            <person name="Klein C.C."/>
            <person name="de Almeida L.G.P."/>
            <person name="Cunha O.L."/>
            <person name="Colabardini A.C."/>
            <person name="Lima B.A."/>
            <person name="Machado C.R."/>
            <person name="Soares C.M.A."/>
            <person name="de Menezes C.B.A."/>
            <person name="Bartolomeu D.C."/>
            <person name="Grisard E.C."/>
            <person name="Fantinatti-Garboggini F."/>
            <person name="Rodrigues-Luiz G.F."/>
            <person name="Wagner G."/>
            <person name="Goldman G.H."/>
            <person name="Fietto J.L.R."/>
            <person name="Ciapina L.P."/>
            <person name="Brocchi M."/>
            <person name="Elias M.C."/>
            <person name="Goldman M.H.S."/>
            <person name="Sagot M.-F."/>
            <person name="Pereira M."/>
            <person name="Stoco P.H."/>
            <person name="Teixeira S.M.R."/>
            <person name="de Mendonca-Neto R.P."/>
            <person name="Maciel T.E.F."/>
            <person name="Mendes T.A.O."/>
            <person name="Urmenyi T.P."/>
            <person name="Teixeira M.M.G."/>
            <person name="de Camargo E.F.P."/>
            <person name="de Sousa W."/>
            <person name="Schenkman S."/>
            <person name="de Vasconcelos A.T.R."/>
        </authorList>
    </citation>
    <scope>NUCLEOTIDE SEQUENCE</scope>
</reference>
<evidence type="ECO:0000313" key="13">
    <source>
        <dbReference type="Proteomes" id="UP000015354"/>
    </source>
</evidence>
<dbReference type="InterPro" id="IPR045090">
    <property type="entry name" value="Pept_M3A_M3B"/>
</dbReference>
<evidence type="ECO:0000256" key="2">
    <source>
        <dbReference type="ARBA" id="ARBA00022670"/>
    </source>
</evidence>
<reference evidence="11 13" key="1">
    <citation type="journal article" date="2013" name="PLoS ONE">
        <title>Predicting the Proteins of Angomonas deanei, Strigomonas culicis and Their Respective Endosymbionts Reveals New Aspects of the Trypanosomatidae Family.</title>
        <authorList>
            <person name="Motta M.C."/>
            <person name="Martins A.C."/>
            <person name="de Souza S.S."/>
            <person name="Catta-Preta C.M."/>
            <person name="Silva R."/>
            <person name="Klein C.C."/>
            <person name="de Almeida L.G."/>
            <person name="de Lima Cunha O."/>
            <person name="Ciapina L.P."/>
            <person name="Brocchi M."/>
            <person name="Colabardini A.C."/>
            <person name="de Araujo Lima B."/>
            <person name="Machado C.R."/>
            <person name="de Almeida Soares C.M."/>
            <person name="Probst C.M."/>
            <person name="de Menezes C.B."/>
            <person name="Thompson C.E."/>
            <person name="Bartholomeu D.C."/>
            <person name="Gradia D.F."/>
            <person name="Pavoni D.P."/>
            <person name="Grisard E.C."/>
            <person name="Fantinatti-Garboggini F."/>
            <person name="Marchini F.K."/>
            <person name="Rodrigues-Luiz G.F."/>
            <person name="Wagner G."/>
            <person name="Goldman G.H."/>
            <person name="Fietto J.L."/>
            <person name="Elias M.C."/>
            <person name="Goldman M.H."/>
            <person name="Sagot M.F."/>
            <person name="Pereira M."/>
            <person name="Stoco P.H."/>
            <person name="de Mendonca-Neto R.P."/>
            <person name="Teixeira S.M."/>
            <person name="Maciel T.E."/>
            <person name="de Oliveira Mendes T.A."/>
            <person name="Urmenyi T.P."/>
            <person name="de Souza W."/>
            <person name="Schenkman S."/>
            <person name="de Vasconcelos A.T."/>
        </authorList>
    </citation>
    <scope>NUCLEOTIDE SEQUENCE [LARGE SCALE GENOMIC DNA]</scope>
</reference>
<dbReference type="SUPFAM" id="SSF55486">
    <property type="entry name" value="Metalloproteases ('zincins'), catalytic domain"/>
    <property type="match status" value="1"/>
</dbReference>
<dbReference type="Gene3D" id="1.10.1370.40">
    <property type="match status" value="1"/>
</dbReference>
<comment type="caution">
    <text evidence="11">The sequence shown here is derived from an EMBL/GenBank/DDBJ whole genome shotgun (WGS) entry which is preliminary data.</text>
</comment>
<protein>
    <recommendedName>
        <fullName evidence="8">oligopeptidase A</fullName>
        <ecNumber evidence="8">3.4.24.70</ecNumber>
    </recommendedName>
</protein>
<dbReference type="OrthoDB" id="270400at2759"/>
<comment type="cofactor">
    <cofactor evidence="9">
        <name>Zn(2+)</name>
        <dbReference type="ChEBI" id="CHEBI:29105"/>
    </cofactor>
    <text evidence="9">Binds 1 zinc ion.</text>
</comment>
<evidence type="ECO:0000256" key="3">
    <source>
        <dbReference type="ARBA" id="ARBA00022723"/>
    </source>
</evidence>
<dbReference type="CDD" id="cd06456">
    <property type="entry name" value="M3A_DCP"/>
    <property type="match status" value="1"/>
</dbReference>
<accession>S9V910</accession>
<sequence>MTANPFFAPSALPFQAPCFDGIKVDHFAPAFDEGMAEQLEELTKLKRNPEPATFENTVVALEKTGQLFLRARHVFDNLCASNSTDEMQRLEEGYAAKFARHRDALFLDSELYARVHEVFNQRESLSGEDLRLVEYYEEEFTRAGAHLTEDKKSQLRDINERIAYLETAFGNKLLCLRKTCFFIADSAEELDGLSREEIEGARKEAETLGHNGKYAIPLVNTTQQPIMASLTIRDTRKKLFDLSVKRAQQKNENDTRALLEEMVHLRLRKAHLCGHKCFTDWKLQGQMADREAARALLQEMATASEEKAQEEAKEIRALMTSVGETHELEPWDWSFYAEKVRKQSYSVDEKELRQYFELHNVLEKGVFYVAEQLYGIKLRQTDKFPVYHNDVMVYEVFEEDGRPLALYYYDPFARANKQGGAWMSNFVEQSALLQQQPVVVNVTNFVKPPEGSPCLLSPWNVTTLFHEFGHGLHGMLSRLKYRSLSGTAVARDFLEFPSQVNEHWATYDPVLYNYGLHYKTGEPIPKDLVDKMKASDTFNAGFGTLEVVKAAIIDMHWHCATEAAALKDTDTMEREAMETFHLTSPLVPTRYHSSYFAHVFQGAYPSSYYVYQWARVLDCEGFEWFLANKGICRENGDHLRKTVLSVGNSVNANDAFVAFAGKRASMAAFFRKNGFRFVKK</sequence>
<evidence type="ECO:0000256" key="5">
    <source>
        <dbReference type="ARBA" id="ARBA00022833"/>
    </source>
</evidence>
<dbReference type="Gene3D" id="1.10.1370.10">
    <property type="entry name" value="Neurolysin, domain 3"/>
    <property type="match status" value="1"/>
</dbReference>
<evidence type="ECO:0000313" key="12">
    <source>
        <dbReference type="EMBL" id="EPY24936.1"/>
    </source>
</evidence>
<dbReference type="InterPro" id="IPR034005">
    <property type="entry name" value="M3A_DCP"/>
</dbReference>
<evidence type="ECO:0000256" key="1">
    <source>
        <dbReference type="ARBA" id="ARBA00006040"/>
    </source>
</evidence>
<evidence type="ECO:0000256" key="7">
    <source>
        <dbReference type="ARBA" id="ARBA00024603"/>
    </source>
</evidence>
<dbReference type="InterPro" id="IPR001567">
    <property type="entry name" value="Pept_M3A_M3B_dom"/>
</dbReference>
<dbReference type="GO" id="GO:0005829">
    <property type="term" value="C:cytosol"/>
    <property type="evidence" value="ECO:0007669"/>
    <property type="project" value="UniProtKB-ARBA"/>
</dbReference>
<keyword evidence="13" id="KW-1185">Reference proteome</keyword>